<dbReference type="AlphaFoldDB" id="A0A0D1JI23"/>
<keyword evidence="2 3" id="KW-0479">Metal-binding</keyword>
<dbReference type="Pfam" id="PF05163">
    <property type="entry name" value="DinB"/>
    <property type="match status" value="1"/>
</dbReference>
<dbReference type="GO" id="GO:0046872">
    <property type="term" value="F:metal ion binding"/>
    <property type="evidence" value="ECO:0007669"/>
    <property type="project" value="UniProtKB-KW"/>
</dbReference>
<comment type="similarity">
    <text evidence="1">Belongs to the DinB family.</text>
</comment>
<evidence type="ECO:0000313" key="6">
    <source>
        <dbReference type="Proteomes" id="UP000032247"/>
    </source>
</evidence>
<proteinExistence type="inferred from homology"/>
<protein>
    <submittedName>
        <fullName evidence="5">DinB family protein</fullName>
    </submittedName>
</protein>
<feature type="binding site" evidence="3">
    <location>
        <position position="127"/>
    </location>
    <ligand>
        <name>a divalent metal cation</name>
        <dbReference type="ChEBI" id="CHEBI:60240"/>
    </ligand>
</feature>
<name>A0A0D1JI23_BACIU</name>
<evidence type="ECO:0000256" key="1">
    <source>
        <dbReference type="ARBA" id="ARBA00008635"/>
    </source>
</evidence>
<dbReference type="SUPFAM" id="SSF109854">
    <property type="entry name" value="DinB/YfiT-like putative metalloenzymes"/>
    <property type="match status" value="1"/>
</dbReference>
<evidence type="ECO:0000256" key="3">
    <source>
        <dbReference type="PIRSR" id="PIRSR607837-1"/>
    </source>
</evidence>
<dbReference type="PATRIC" id="fig|1423.173.peg.1086"/>
<evidence type="ECO:0000256" key="2">
    <source>
        <dbReference type="ARBA" id="ARBA00022723"/>
    </source>
</evidence>
<accession>A0A0D1JI23</accession>
<dbReference type="Proteomes" id="UP001214898">
    <property type="component" value="Chromosome"/>
</dbReference>
<gene>
    <name evidence="5" type="primary">yjoA</name>
    <name evidence="5" type="ORF">P5633_17590</name>
    <name evidence="4" type="ORF">SC09_Contig19orf00608</name>
</gene>
<reference evidence="4 6" key="1">
    <citation type="submission" date="2014-12" db="EMBL/GenBank/DDBJ databases">
        <title>Comparative genome analysis of Bacillus coagulans HM-08, Clostridium butyricum HM-68, Bacillus subtilis HM-66 and Bacillus licheniformis BL-09.</title>
        <authorList>
            <person name="Zhang H."/>
        </authorList>
    </citation>
    <scope>NUCLEOTIDE SEQUENCE [LARGE SCALE GENOMIC DNA]</scope>
    <source>
        <strain evidence="4 6">HM-66</strain>
    </source>
</reference>
<feature type="binding site" evidence="3">
    <location>
        <position position="47"/>
    </location>
    <ligand>
        <name>a divalent metal cation</name>
        <dbReference type="ChEBI" id="CHEBI:60240"/>
    </ligand>
</feature>
<sequence length="154" mass="17797">MSQSNQFVSHFLSHRNVTNELAEKISKDHYSYKPAETSMSAEELVKHILTSFHLFANVIKEGNASPFQNKQEETETDLNVLAKTYTEKTVAILEQLTEDQLDREIDLTSAFGRKVTGRALLQLAMEHEIHHKGNLFVYVREMGHTELPFYQQRM</sequence>
<organism evidence="4 6">
    <name type="scientific">Bacillus subtilis</name>
    <dbReference type="NCBI Taxonomy" id="1423"/>
    <lineage>
        <taxon>Bacteria</taxon>
        <taxon>Bacillati</taxon>
        <taxon>Bacillota</taxon>
        <taxon>Bacilli</taxon>
        <taxon>Bacillales</taxon>
        <taxon>Bacillaceae</taxon>
        <taxon>Bacillus</taxon>
    </lineage>
</organism>
<evidence type="ECO:0000313" key="5">
    <source>
        <dbReference type="EMBL" id="WEY84130.1"/>
    </source>
</evidence>
<evidence type="ECO:0000313" key="4">
    <source>
        <dbReference type="EMBL" id="KIU12204.1"/>
    </source>
</evidence>
<dbReference type="Proteomes" id="UP000032247">
    <property type="component" value="Unassembled WGS sequence"/>
</dbReference>
<dbReference type="InterPro" id="IPR034660">
    <property type="entry name" value="DinB/YfiT-like"/>
</dbReference>
<dbReference type="STRING" id="483913.AN935_06435"/>
<reference evidence="5" key="2">
    <citation type="submission" date="2023-03" db="EMBL/GenBank/DDBJ databases">
        <title>Complete genome sequences of 52 Bacillus and Priestia strains isolated from West-African fermentations and 26 reference strains from the DSMZ collection.</title>
        <authorList>
            <person name="Wiedenbein E.S."/>
            <person name="Canoy T.S."/>
            <person name="Hui Y."/>
            <person name="Parkouda C."/>
            <person name="Dawende C."/>
            <person name="Ametefe E."/>
            <person name="Jespersen L."/>
            <person name="Nielsen D.S."/>
        </authorList>
    </citation>
    <scope>NUCLEOTIDE SEQUENCE</scope>
    <source>
        <strain evidence="5">PRO56</strain>
    </source>
</reference>
<dbReference type="EMBL" id="CP120576">
    <property type="protein sequence ID" value="WEY84130.1"/>
    <property type="molecule type" value="Genomic_DNA"/>
</dbReference>
<dbReference type="EMBL" id="JXBC01000002">
    <property type="protein sequence ID" value="KIU12204.1"/>
    <property type="molecule type" value="Genomic_DNA"/>
</dbReference>
<dbReference type="Gene3D" id="1.20.120.450">
    <property type="entry name" value="dinb family like domain"/>
    <property type="match status" value="1"/>
</dbReference>
<feature type="binding site" evidence="3">
    <location>
        <position position="131"/>
    </location>
    <ligand>
        <name>a divalent metal cation</name>
        <dbReference type="ChEBI" id="CHEBI:60240"/>
    </ligand>
</feature>
<dbReference type="InterPro" id="IPR007837">
    <property type="entry name" value="DinB"/>
</dbReference>